<keyword evidence="4" id="KW-0472">Membrane</keyword>
<evidence type="ECO:0000256" key="3">
    <source>
        <dbReference type="ARBA" id="ARBA00022737"/>
    </source>
</evidence>
<evidence type="ECO:0000256" key="5">
    <source>
        <dbReference type="ARBA" id="ARBA00023157"/>
    </source>
</evidence>
<dbReference type="Pfam" id="PF13927">
    <property type="entry name" value="Ig_3"/>
    <property type="match status" value="1"/>
</dbReference>
<name>A0A5S6Q1V8_TRIMR</name>
<dbReference type="GO" id="GO:0098609">
    <property type="term" value="P:cell-cell adhesion"/>
    <property type="evidence" value="ECO:0007669"/>
    <property type="project" value="UniProtKB-ARBA"/>
</dbReference>
<dbReference type="InterPro" id="IPR003599">
    <property type="entry name" value="Ig_sub"/>
</dbReference>
<dbReference type="WBParaSite" id="TMUE_0000001208.1">
    <property type="protein sequence ID" value="TMUE_0000001208.1"/>
    <property type="gene ID" value="WBGene00297116"/>
</dbReference>
<keyword evidence="10" id="KW-1185">Reference proteome</keyword>
<feature type="domain" description="Ig-like" evidence="8">
    <location>
        <begin position="348"/>
        <end position="447"/>
    </location>
</feature>
<feature type="domain" description="Ig-like" evidence="8">
    <location>
        <begin position="65"/>
        <end position="151"/>
    </location>
</feature>
<dbReference type="AlphaFoldDB" id="A0A5S6Q1V8"/>
<evidence type="ECO:0000313" key="11">
    <source>
        <dbReference type="WBParaSite" id="TMUE_0000001208.1"/>
    </source>
</evidence>
<dbReference type="Gene3D" id="2.60.40.10">
    <property type="entry name" value="Immunoglobulins"/>
    <property type="match status" value="8"/>
</dbReference>
<dbReference type="InterPro" id="IPR013783">
    <property type="entry name" value="Ig-like_fold"/>
</dbReference>
<feature type="domain" description="Fibronectin type-III" evidence="9">
    <location>
        <begin position="454"/>
        <end position="554"/>
    </location>
</feature>
<evidence type="ECO:0000256" key="2">
    <source>
        <dbReference type="ARBA" id="ARBA00022475"/>
    </source>
</evidence>
<keyword evidence="7" id="KW-0393">Immunoglobulin domain</keyword>
<dbReference type="InterPro" id="IPR013098">
    <property type="entry name" value="Ig_I-set"/>
</dbReference>
<dbReference type="SMART" id="SM00408">
    <property type="entry name" value="IGc2"/>
    <property type="match status" value="2"/>
</dbReference>
<dbReference type="SUPFAM" id="SSF48726">
    <property type="entry name" value="Immunoglobulin"/>
    <property type="match status" value="4"/>
</dbReference>
<dbReference type="InterPro" id="IPR003598">
    <property type="entry name" value="Ig_sub2"/>
</dbReference>
<feature type="domain" description="Fibronectin type-III" evidence="9">
    <location>
        <begin position="667"/>
        <end position="764"/>
    </location>
</feature>
<organism evidence="10 11">
    <name type="scientific">Trichuris muris</name>
    <name type="common">Mouse whipworm</name>
    <dbReference type="NCBI Taxonomy" id="70415"/>
    <lineage>
        <taxon>Eukaryota</taxon>
        <taxon>Metazoa</taxon>
        <taxon>Ecdysozoa</taxon>
        <taxon>Nematoda</taxon>
        <taxon>Enoplea</taxon>
        <taxon>Dorylaimia</taxon>
        <taxon>Trichinellida</taxon>
        <taxon>Trichuridae</taxon>
        <taxon>Trichuris</taxon>
    </lineage>
</organism>
<evidence type="ECO:0000256" key="6">
    <source>
        <dbReference type="ARBA" id="ARBA00023180"/>
    </source>
</evidence>
<keyword evidence="2" id="KW-1003">Cell membrane</keyword>
<keyword evidence="3" id="KW-0677">Repeat</keyword>
<dbReference type="STRING" id="70415.A0A5S6Q1V8"/>
<evidence type="ECO:0000256" key="7">
    <source>
        <dbReference type="ARBA" id="ARBA00023319"/>
    </source>
</evidence>
<reference evidence="11" key="1">
    <citation type="submission" date="2019-12" db="UniProtKB">
        <authorList>
            <consortium name="WormBaseParasite"/>
        </authorList>
    </citation>
    <scope>IDENTIFICATION</scope>
</reference>
<feature type="domain" description="Fibronectin type-III" evidence="9">
    <location>
        <begin position="769"/>
        <end position="873"/>
    </location>
</feature>
<dbReference type="PANTHER" id="PTHR44170:SF6">
    <property type="entry name" value="CONTACTIN"/>
    <property type="match status" value="1"/>
</dbReference>
<evidence type="ECO:0000259" key="8">
    <source>
        <dbReference type="PROSITE" id="PS50835"/>
    </source>
</evidence>
<evidence type="ECO:0000259" key="9">
    <source>
        <dbReference type="PROSITE" id="PS50853"/>
    </source>
</evidence>
<feature type="domain" description="Fibronectin type-III" evidence="9">
    <location>
        <begin position="558"/>
        <end position="664"/>
    </location>
</feature>
<sequence length="900" mass="101350">MESDRIFVGKDGALFFSHFTPDDEDRYACSLFIPELQTGHYGPFFRLRLRQDDKGSASDFEPLFPQEMPRIWPPKSAVKGGHVVLECFAYGRPTPRYRWIRVDQPLNTSYVRLENYNRELHIPYVGVHHSGLYRCVAENKHGWQAKELYLDVAAAPELKVAVADQVVKEGDNLHLSCEASGKPRVHYEWRKNGTLLYSLLRNPSDRSRFKIDEHTLQISRLVEEDSGVYQCLAFNVFGQQMLSAEVYVESRQFNVRKRDVHKEFHVLENSTAVLHCGDVEEQLPNNGRWKIGHSLLASDARLRLSGFGETLTIDNVSRNDADKIYECNLNYRQVIVTEYVKIMVYYDISVSVDPSNAHVLTGEGITLKCHSSWSTNSPKHANSLPWWSFNGYPIDRLRQFTMARVLQTPNGGQSLHLPRLSTLHQGNYTCHVSILPSCIVVAHAEVTVEGPPLPPVDVVAKSQTPNRILLSWRIAIEQKDRTVPIERFKVEMKSTHIDGWKLAKDGIDAGTQKAVIDNHLILPFNKYRFRVRALNKIGWSEASQSTPWVETPPGPPNVIENLRLKARVLEAGKISLSWTPLPPHHWGDATVGYLLEWRPVGNFNDTVSIRLSASPKRSADLSTYVVETNETVPCRRYELLIRPYNGYGQGPNSQPIYATPVVRAPSGLYPVNATSVNATCAVLQLSNLTMLDPCEMIDQFKVTQWPSSNESAKTEYYWLYDDFRHGIFVCNLTSETSYTFATLAKNSAGEAPSVSMSYVRTKRPAPLEAPDCCKVSLADAIGFVVISWSMPKTALQRDAIQGYQVIVRSRIGQRVETRKFDLSLSSGLSVPPRMRLGPVNESTSYIVAVRAYNAGGLGPSSDTALVMPSTMRWYSSSKGLQNSWLLLSASTIMLIKQNLV</sequence>
<dbReference type="Proteomes" id="UP000046395">
    <property type="component" value="Unassembled WGS sequence"/>
</dbReference>
<dbReference type="CDD" id="cd00063">
    <property type="entry name" value="FN3"/>
    <property type="match status" value="3"/>
</dbReference>
<evidence type="ECO:0000256" key="4">
    <source>
        <dbReference type="ARBA" id="ARBA00023136"/>
    </source>
</evidence>
<accession>A0A5S6Q1V8</accession>
<comment type="subcellular location">
    <subcellularLocation>
        <location evidence="1">Cell membrane</location>
    </subcellularLocation>
</comment>
<keyword evidence="5" id="KW-1015">Disulfide bond</keyword>
<dbReference type="PROSITE" id="PS50853">
    <property type="entry name" value="FN3"/>
    <property type="match status" value="4"/>
</dbReference>
<evidence type="ECO:0000313" key="10">
    <source>
        <dbReference type="Proteomes" id="UP000046395"/>
    </source>
</evidence>
<dbReference type="SMART" id="SM00409">
    <property type="entry name" value="IG"/>
    <property type="match status" value="4"/>
</dbReference>
<dbReference type="SUPFAM" id="SSF49265">
    <property type="entry name" value="Fibronectin type III"/>
    <property type="match status" value="2"/>
</dbReference>
<protein>
    <submittedName>
        <fullName evidence="11">Uncharacterized protein</fullName>
    </submittedName>
</protein>
<evidence type="ECO:0000256" key="1">
    <source>
        <dbReference type="ARBA" id="ARBA00004236"/>
    </source>
</evidence>
<dbReference type="InterPro" id="IPR003961">
    <property type="entry name" value="FN3_dom"/>
</dbReference>
<dbReference type="InterPro" id="IPR007110">
    <property type="entry name" value="Ig-like_dom"/>
</dbReference>
<dbReference type="Pfam" id="PF00041">
    <property type="entry name" value="fn3"/>
    <property type="match status" value="1"/>
</dbReference>
<proteinExistence type="predicted"/>
<dbReference type="SMART" id="SM00060">
    <property type="entry name" value="FN3"/>
    <property type="match status" value="4"/>
</dbReference>
<dbReference type="PROSITE" id="PS50835">
    <property type="entry name" value="IG_LIKE"/>
    <property type="match status" value="3"/>
</dbReference>
<dbReference type="PANTHER" id="PTHR44170">
    <property type="entry name" value="PROTEIN SIDEKICK"/>
    <property type="match status" value="1"/>
</dbReference>
<feature type="domain" description="Ig-like" evidence="8">
    <location>
        <begin position="156"/>
        <end position="249"/>
    </location>
</feature>
<keyword evidence="6" id="KW-0325">Glycoprotein</keyword>
<dbReference type="Pfam" id="PF07679">
    <property type="entry name" value="I-set"/>
    <property type="match status" value="1"/>
</dbReference>
<dbReference type="InterPro" id="IPR036179">
    <property type="entry name" value="Ig-like_dom_sf"/>
</dbReference>
<dbReference type="FunFam" id="2.60.40.10:FF:000032">
    <property type="entry name" value="palladin isoform X1"/>
    <property type="match status" value="1"/>
</dbReference>
<dbReference type="GO" id="GO:0005886">
    <property type="term" value="C:plasma membrane"/>
    <property type="evidence" value="ECO:0007669"/>
    <property type="project" value="UniProtKB-SubCell"/>
</dbReference>
<dbReference type="FunFam" id="2.60.40.10:FF:000005">
    <property type="entry name" value="Neuronal cell adhesion molecule"/>
    <property type="match status" value="1"/>
</dbReference>
<dbReference type="InterPro" id="IPR036116">
    <property type="entry name" value="FN3_sf"/>
</dbReference>